<evidence type="ECO:0000313" key="2">
    <source>
        <dbReference type="EMBL" id="RRT78657.1"/>
    </source>
</evidence>
<proteinExistence type="predicted"/>
<feature type="compositionally biased region" description="Basic and acidic residues" evidence="1">
    <location>
        <begin position="39"/>
        <end position="68"/>
    </location>
</feature>
<dbReference type="EMBL" id="AMZH03001620">
    <property type="protein sequence ID" value="RRT78657.1"/>
    <property type="molecule type" value="Genomic_DNA"/>
</dbReference>
<name>A0A427AR32_ENSVE</name>
<evidence type="ECO:0000313" key="3">
    <source>
        <dbReference type="Proteomes" id="UP000287651"/>
    </source>
</evidence>
<reference evidence="2 3" key="1">
    <citation type="journal article" date="2014" name="Agronomy (Basel)">
        <title>A Draft Genome Sequence for Ensete ventricosum, the Drought-Tolerant Tree Against Hunger.</title>
        <authorList>
            <person name="Harrison J."/>
            <person name="Moore K.A."/>
            <person name="Paszkiewicz K."/>
            <person name="Jones T."/>
            <person name="Grant M."/>
            <person name="Ambacheew D."/>
            <person name="Muzemil S."/>
            <person name="Studholme D.J."/>
        </authorList>
    </citation>
    <scope>NUCLEOTIDE SEQUENCE [LARGE SCALE GENOMIC DNA]</scope>
</reference>
<gene>
    <name evidence="2" type="ORF">B296_00006153</name>
</gene>
<organism evidence="2 3">
    <name type="scientific">Ensete ventricosum</name>
    <name type="common">Abyssinian banana</name>
    <name type="synonym">Musa ensete</name>
    <dbReference type="NCBI Taxonomy" id="4639"/>
    <lineage>
        <taxon>Eukaryota</taxon>
        <taxon>Viridiplantae</taxon>
        <taxon>Streptophyta</taxon>
        <taxon>Embryophyta</taxon>
        <taxon>Tracheophyta</taxon>
        <taxon>Spermatophyta</taxon>
        <taxon>Magnoliopsida</taxon>
        <taxon>Liliopsida</taxon>
        <taxon>Zingiberales</taxon>
        <taxon>Musaceae</taxon>
        <taxon>Ensete</taxon>
    </lineage>
</organism>
<protein>
    <submittedName>
        <fullName evidence="2">Uncharacterized protein</fullName>
    </submittedName>
</protein>
<comment type="caution">
    <text evidence="2">The sequence shown here is derived from an EMBL/GenBank/DDBJ whole genome shotgun (WGS) entry which is preliminary data.</text>
</comment>
<dbReference type="Proteomes" id="UP000287651">
    <property type="component" value="Unassembled WGS sequence"/>
</dbReference>
<feature type="region of interest" description="Disordered" evidence="1">
    <location>
        <begin position="29"/>
        <end position="68"/>
    </location>
</feature>
<evidence type="ECO:0000256" key="1">
    <source>
        <dbReference type="SAM" id="MobiDB-lite"/>
    </source>
</evidence>
<accession>A0A427AR32</accession>
<dbReference type="AlphaFoldDB" id="A0A427AR32"/>
<sequence length="68" mass="7166">MNDLCVVVGGELEQDARNAEVGGEVVGPINKEVGEEGEGQAREQVEDEGRSGRGSNKEVVEEAKGDSH</sequence>